<evidence type="ECO:0000256" key="1">
    <source>
        <dbReference type="SAM" id="MobiDB-lite"/>
    </source>
</evidence>
<feature type="compositionally biased region" description="Low complexity" evidence="1">
    <location>
        <begin position="152"/>
        <end position="167"/>
    </location>
</feature>
<feature type="non-terminal residue" evidence="2">
    <location>
        <position position="1"/>
    </location>
</feature>
<name>A0ABW3BNA3_9ACTN</name>
<feature type="region of interest" description="Disordered" evidence="1">
    <location>
        <begin position="144"/>
        <end position="167"/>
    </location>
</feature>
<dbReference type="EMBL" id="JBHTHR010001673">
    <property type="protein sequence ID" value="MFD0804444.1"/>
    <property type="molecule type" value="Genomic_DNA"/>
</dbReference>
<keyword evidence="3" id="KW-1185">Reference proteome</keyword>
<accession>A0ABW3BNA3</accession>
<evidence type="ECO:0000313" key="3">
    <source>
        <dbReference type="Proteomes" id="UP001596956"/>
    </source>
</evidence>
<dbReference type="Proteomes" id="UP001596956">
    <property type="component" value="Unassembled WGS sequence"/>
</dbReference>
<comment type="caution">
    <text evidence="2">The sequence shown here is derived from an EMBL/GenBank/DDBJ whole genome shotgun (WGS) entry which is preliminary data.</text>
</comment>
<evidence type="ECO:0000313" key="2">
    <source>
        <dbReference type="EMBL" id="MFD0804444.1"/>
    </source>
</evidence>
<feature type="non-terminal residue" evidence="2">
    <location>
        <position position="167"/>
    </location>
</feature>
<sequence length="167" mass="17774">AALTSGDLAEARVLALFRRRLARVPGAEVLGNRVMPDPRSERGSIGDFDLIVRYRHRVLCVEVKRDPSHIPDAAGWTLTKAQRAFGGAARVLFVHEGAKGDCSIEQIAAYDPELSGAPLHVRSFGELSSRDFGSARRLIESFFPAAPPPRSAPGTAGTRDAAGAAAS</sequence>
<proteinExistence type="predicted"/>
<organism evidence="2 3">
    <name type="scientific">Streptomonospora algeriensis</name>
    <dbReference type="NCBI Taxonomy" id="995084"/>
    <lineage>
        <taxon>Bacteria</taxon>
        <taxon>Bacillati</taxon>
        <taxon>Actinomycetota</taxon>
        <taxon>Actinomycetes</taxon>
        <taxon>Streptosporangiales</taxon>
        <taxon>Nocardiopsidaceae</taxon>
        <taxon>Streptomonospora</taxon>
    </lineage>
</organism>
<reference evidence="3" key="1">
    <citation type="journal article" date="2019" name="Int. J. Syst. Evol. Microbiol.">
        <title>The Global Catalogue of Microorganisms (GCM) 10K type strain sequencing project: providing services to taxonomists for standard genome sequencing and annotation.</title>
        <authorList>
            <consortium name="The Broad Institute Genomics Platform"/>
            <consortium name="The Broad Institute Genome Sequencing Center for Infectious Disease"/>
            <person name="Wu L."/>
            <person name="Ma J."/>
        </authorList>
    </citation>
    <scope>NUCLEOTIDE SEQUENCE [LARGE SCALE GENOMIC DNA]</scope>
    <source>
        <strain evidence="3">CCUG 63369</strain>
    </source>
</reference>
<protein>
    <submittedName>
        <fullName evidence="2">Nuclease-related domain-containing protein</fullName>
    </submittedName>
</protein>
<gene>
    <name evidence="2" type="ORF">ACFQZU_24425</name>
</gene>